<dbReference type="Proteomes" id="UP001365542">
    <property type="component" value="Unassembled WGS sequence"/>
</dbReference>
<reference evidence="4 5" key="1">
    <citation type="submission" date="2019-10" db="EMBL/GenBank/DDBJ databases">
        <authorList>
            <person name="Palmer J.M."/>
        </authorList>
    </citation>
    <scope>NUCLEOTIDE SEQUENCE [LARGE SCALE GENOMIC DNA]</scope>
    <source>
        <strain evidence="4 5">TWF694</strain>
    </source>
</reference>
<name>A0AAV9X618_9PEZI</name>
<comment type="pathway">
    <text evidence="1">Mycotoxin biosynthesis.</text>
</comment>
<comment type="caution">
    <text evidence="4">The sequence shown here is derived from an EMBL/GenBank/DDBJ whole genome shotgun (WGS) entry which is preliminary data.</text>
</comment>
<accession>A0AAV9X618</accession>
<proteinExistence type="inferred from homology"/>
<feature type="transmembrane region" description="Helical" evidence="3">
    <location>
        <begin position="12"/>
        <end position="32"/>
    </location>
</feature>
<organism evidence="4 5">
    <name type="scientific">Orbilia ellipsospora</name>
    <dbReference type="NCBI Taxonomy" id="2528407"/>
    <lineage>
        <taxon>Eukaryota</taxon>
        <taxon>Fungi</taxon>
        <taxon>Dikarya</taxon>
        <taxon>Ascomycota</taxon>
        <taxon>Pezizomycotina</taxon>
        <taxon>Orbiliomycetes</taxon>
        <taxon>Orbiliales</taxon>
        <taxon>Orbiliaceae</taxon>
        <taxon>Orbilia</taxon>
    </lineage>
</organism>
<keyword evidence="5" id="KW-1185">Reference proteome</keyword>
<comment type="similarity">
    <text evidence="2">Belongs to the ustYa family.</text>
</comment>
<dbReference type="EMBL" id="JAVHJO010000010">
    <property type="protein sequence ID" value="KAK6535732.1"/>
    <property type="molecule type" value="Genomic_DNA"/>
</dbReference>
<gene>
    <name evidence="4" type="ORF">TWF694_002181</name>
</gene>
<evidence type="ECO:0000256" key="3">
    <source>
        <dbReference type="SAM" id="Phobius"/>
    </source>
</evidence>
<keyword evidence="3" id="KW-0472">Membrane</keyword>
<dbReference type="PANTHER" id="PTHR33365:SF4">
    <property type="entry name" value="CYCLOCHLOROTINE BIOSYNTHESIS PROTEIN O"/>
    <property type="match status" value="1"/>
</dbReference>
<keyword evidence="3" id="KW-0812">Transmembrane</keyword>
<dbReference type="Pfam" id="PF11807">
    <property type="entry name" value="UstYa"/>
    <property type="match status" value="1"/>
</dbReference>
<dbReference type="InterPro" id="IPR021765">
    <property type="entry name" value="UstYa-like"/>
</dbReference>
<dbReference type="AlphaFoldDB" id="A0AAV9X618"/>
<keyword evidence="3" id="KW-1133">Transmembrane helix</keyword>
<dbReference type="GO" id="GO:0043386">
    <property type="term" value="P:mycotoxin biosynthetic process"/>
    <property type="evidence" value="ECO:0007669"/>
    <property type="project" value="InterPro"/>
</dbReference>
<dbReference type="PANTHER" id="PTHR33365">
    <property type="entry name" value="YALI0B05434P"/>
    <property type="match status" value="1"/>
</dbReference>
<evidence type="ECO:0000256" key="1">
    <source>
        <dbReference type="ARBA" id="ARBA00004685"/>
    </source>
</evidence>
<protein>
    <submittedName>
        <fullName evidence="4">Uncharacterized protein</fullName>
    </submittedName>
</protein>
<evidence type="ECO:0000313" key="4">
    <source>
        <dbReference type="EMBL" id="KAK6535732.1"/>
    </source>
</evidence>
<evidence type="ECO:0000256" key="2">
    <source>
        <dbReference type="ARBA" id="ARBA00035112"/>
    </source>
</evidence>
<evidence type="ECO:0000313" key="5">
    <source>
        <dbReference type="Proteomes" id="UP001365542"/>
    </source>
</evidence>
<sequence length="217" mass="24286">MAPKSQRGYSCQWLFGIFVLFCIVVSIPLAIFRDQVLSAIQALDVVKPICAPSAKVDLPSGNSHIHGEKQSIVPTVYTDLKILEELPKANVLWVNKTAASKPEAWGISMFHALHCIKMWKDSLTPATMMNQHVHSESEYAEHAEHCISYLIQSIMCAADATIEPAETIVVNGKHGKRIHGMGYTHQCKDTSLLFEMNGKEVELWDWKQGDTLYSVFD</sequence>